<reference evidence="2" key="1">
    <citation type="submission" date="2023-05" db="EMBL/GenBank/DDBJ databases">
        <title>Sedimentitalea sp. nov. JM2-8.</title>
        <authorList>
            <person name="Huang J."/>
        </authorList>
    </citation>
    <scope>NUCLEOTIDE SEQUENCE [LARGE SCALE GENOMIC DNA]</scope>
    <source>
        <strain evidence="2">KHS03</strain>
    </source>
</reference>
<name>A0ABU3VLH4_9RHOB</name>
<keyword evidence="2" id="KW-1185">Reference proteome</keyword>
<sequence length="174" mass="18821">MSTAPTPAFETENARLAALAGHDAIDLAAPHQDLGPHVWLSSQPDSGARLGFAPTEGGFLLRMETAGQSPWVSLSCTLDIGTVRSGRYVGLILQVVSDGLFAFRPCLRFLKDEGYRDVFADQHMASSGGAHLLQGHIAIPQDQIADSRGAELHLFFSGDAFEARIERMETVLMR</sequence>
<proteinExistence type="predicted"/>
<organism evidence="1 2">
    <name type="scientific">Sedimentitalea todarodis</name>
    <dbReference type="NCBI Taxonomy" id="1631240"/>
    <lineage>
        <taxon>Bacteria</taxon>
        <taxon>Pseudomonadati</taxon>
        <taxon>Pseudomonadota</taxon>
        <taxon>Alphaproteobacteria</taxon>
        <taxon>Rhodobacterales</taxon>
        <taxon>Paracoccaceae</taxon>
        <taxon>Sedimentitalea</taxon>
    </lineage>
</organism>
<evidence type="ECO:0000313" key="2">
    <source>
        <dbReference type="Proteomes" id="UP001255416"/>
    </source>
</evidence>
<dbReference type="EMBL" id="JASMWN010000025">
    <property type="protein sequence ID" value="MDU9006524.1"/>
    <property type="molecule type" value="Genomic_DNA"/>
</dbReference>
<accession>A0ABU3VLH4</accession>
<dbReference type="Proteomes" id="UP001255416">
    <property type="component" value="Unassembled WGS sequence"/>
</dbReference>
<evidence type="ECO:0000313" key="1">
    <source>
        <dbReference type="EMBL" id="MDU9006524.1"/>
    </source>
</evidence>
<gene>
    <name evidence="1" type="ORF">QO231_22060</name>
</gene>
<protein>
    <submittedName>
        <fullName evidence="1">Uncharacterized protein</fullName>
    </submittedName>
</protein>
<comment type="caution">
    <text evidence="1">The sequence shown here is derived from an EMBL/GenBank/DDBJ whole genome shotgun (WGS) entry which is preliminary data.</text>
</comment>
<dbReference type="RefSeq" id="WP_316781656.1">
    <property type="nucleotide sequence ID" value="NZ_JASMWN010000025.1"/>
</dbReference>